<dbReference type="InterPro" id="IPR001128">
    <property type="entry name" value="Cyt_P450"/>
</dbReference>
<dbReference type="Pfam" id="PF00067">
    <property type="entry name" value="p450"/>
    <property type="match status" value="1"/>
</dbReference>
<gene>
    <name evidence="9" type="ORF">C5746_38855</name>
</gene>
<evidence type="ECO:0000256" key="4">
    <source>
        <dbReference type="ARBA" id="ARBA00023002"/>
    </source>
</evidence>
<comment type="similarity">
    <text evidence="1 8">Belongs to the cytochrome P450 family.</text>
</comment>
<evidence type="ECO:0000256" key="3">
    <source>
        <dbReference type="ARBA" id="ARBA00022723"/>
    </source>
</evidence>
<dbReference type="InterPro" id="IPR036396">
    <property type="entry name" value="Cyt_P450_sf"/>
</dbReference>
<dbReference type="GO" id="GO:0020037">
    <property type="term" value="F:heme binding"/>
    <property type="evidence" value="ECO:0007669"/>
    <property type="project" value="InterPro"/>
</dbReference>
<dbReference type="KEGG" id="sata:C5746_38855"/>
<evidence type="ECO:0000256" key="8">
    <source>
        <dbReference type="RuleBase" id="RU000461"/>
    </source>
</evidence>
<dbReference type="PROSITE" id="PS00086">
    <property type="entry name" value="CYTOCHROME_P450"/>
    <property type="match status" value="1"/>
</dbReference>
<feature type="binding site" description="axial binding residue" evidence="7">
    <location>
        <position position="410"/>
    </location>
    <ligand>
        <name>heme</name>
        <dbReference type="ChEBI" id="CHEBI:30413"/>
    </ligand>
    <ligandPart>
        <name>Fe</name>
        <dbReference type="ChEBI" id="CHEBI:18248"/>
    </ligandPart>
</feature>
<accession>A0A2Z5JN71</accession>
<proteinExistence type="inferred from homology"/>
<dbReference type="GO" id="GO:0005506">
    <property type="term" value="F:iron ion binding"/>
    <property type="evidence" value="ECO:0007669"/>
    <property type="project" value="InterPro"/>
</dbReference>
<evidence type="ECO:0000256" key="6">
    <source>
        <dbReference type="ARBA" id="ARBA00023033"/>
    </source>
</evidence>
<evidence type="ECO:0000256" key="1">
    <source>
        <dbReference type="ARBA" id="ARBA00010617"/>
    </source>
</evidence>
<keyword evidence="2 7" id="KW-0349">Heme</keyword>
<dbReference type="PANTHER" id="PTHR24291:SF50">
    <property type="entry name" value="BIFUNCTIONAL ALBAFLAVENONE MONOOXYGENASE_TERPENE SYNTHASE"/>
    <property type="match status" value="1"/>
</dbReference>
<dbReference type="Proteomes" id="UP000252698">
    <property type="component" value="Chromosome"/>
</dbReference>
<dbReference type="GO" id="GO:0016705">
    <property type="term" value="F:oxidoreductase activity, acting on paired donors, with incorporation or reduction of molecular oxygen"/>
    <property type="evidence" value="ECO:0007669"/>
    <property type="project" value="InterPro"/>
</dbReference>
<keyword evidence="5 7" id="KW-0408">Iron</keyword>
<evidence type="ECO:0000256" key="5">
    <source>
        <dbReference type="ARBA" id="ARBA00023004"/>
    </source>
</evidence>
<dbReference type="AlphaFoldDB" id="A0A2Z5JN71"/>
<name>A0A2Z5JN71_STRAR</name>
<dbReference type="PRINTS" id="PR00463">
    <property type="entry name" value="EP450I"/>
</dbReference>
<comment type="cofactor">
    <cofactor evidence="7">
        <name>heme</name>
        <dbReference type="ChEBI" id="CHEBI:30413"/>
    </cofactor>
</comment>
<dbReference type="PRINTS" id="PR00385">
    <property type="entry name" value="P450"/>
</dbReference>
<reference evidence="9 10" key="1">
    <citation type="journal article" date="2018" name="Front. Microbiol.">
        <title>Genome Sequencing of Streptomyces atratus SCSIOZH16 and Activation Production of Nocardamine via Metabolic Engineering.</title>
        <authorList>
            <person name="Li Y."/>
            <person name="Zhang C."/>
            <person name="Liu C."/>
            <person name="Ju J."/>
            <person name="Ma J."/>
        </authorList>
    </citation>
    <scope>NUCLEOTIDE SEQUENCE [LARGE SCALE GENOMIC DNA]</scope>
    <source>
        <strain evidence="9 10">SCSIO_ZH16</strain>
    </source>
</reference>
<keyword evidence="6 8" id="KW-0503">Monooxygenase</keyword>
<keyword evidence="3 7" id="KW-0479">Metal-binding</keyword>
<dbReference type="GO" id="GO:0004497">
    <property type="term" value="F:monooxygenase activity"/>
    <property type="evidence" value="ECO:0007669"/>
    <property type="project" value="UniProtKB-KW"/>
</dbReference>
<sequence length="470" mass="52296">MYRSRCGKDGRVTPDIDVTADMDVPPTAPGRLPLIGHVVPLLKDRLEFVERLRTYGPIVRMSVGLKKVTVVNSHELIHEMLTSKSGSFSKGLLGEKLKLFGQSALPVAEGEPHLRRRRLLQPAFHRERISGYVDTMRETVEPSITGWREGELLDLRTVMGLMAQDVAMSVLCSFRAEQERARAILDAVDTVFTAAIWRTMVPVSSLERLPTRSNQRLKAARSLLRSEVADIIAERRAAPDAHDDLVTLLLEARDETGAPLPDNEILSEIIGLLAAGSETTGVMLAWLFHELGRDPELERRLHEEVDSVVGEGPITAEHVPQLAFTRRLVSETLRLHHAGWLVTRQATKPVRLGQVVLPAGEQVLWSPYALHRDPALYPDPLRFDPDRWLPERPQPPRGAFIPFGSGKRMCIGDAFAWTEAIVITAFIASRWRLRPVPGSTVEPVGLLTVHPSDPRMVAETRQRAVVGTAV</sequence>
<evidence type="ECO:0000256" key="7">
    <source>
        <dbReference type="PIRSR" id="PIRSR602401-1"/>
    </source>
</evidence>
<evidence type="ECO:0000313" key="9">
    <source>
        <dbReference type="EMBL" id="AXE81906.1"/>
    </source>
</evidence>
<dbReference type="InterPro" id="IPR017972">
    <property type="entry name" value="Cyt_P450_CS"/>
</dbReference>
<dbReference type="SUPFAM" id="SSF48264">
    <property type="entry name" value="Cytochrome P450"/>
    <property type="match status" value="1"/>
</dbReference>
<dbReference type="InterPro" id="IPR002401">
    <property type="entry name" value="Cyt_P450_E_grp-I"/>
</dbReference>
<protein>
    <submittedName>
        <fullName evidence="9">Cytochrome P450</fullName>
    </submittedName>
</protein>
<dbReference type="InterPro" id="IPR050196">
    <property type="entry name" value="Cytochrome_P450_Monoox"/>
</dbReference>
<evidence type="ECO:0000256" key="2">
    <source>
        <dbReference type="ARBA" id="ARBA00022617"/>
    </source>
</evidence>
<keyword evidence="4 8" id="KW-0560">Oxidoreductase</keyword>
<dbReference type="Gene3D" id="1.10.630.10">
    <property type="entry name" value="Cytochrome P450"/>
    <property type="match status" value="1"/>
</dbReference>
<evidence type="ECO:0000313" key="10">
    <source>
        <dbReference type="Proteomes" id="UP000252698"/>
    </source>
</evidence>
<dbReference type="EMBL" id="CP027306">
    <property type="protein sequence ID" value="AXE81906.1"/>
    <property type="molecule type" value="Genomic_DNA"/>
</dbReference>
<dbReference type="PANTHER" id="PTHR24291">
    <property type="entry name" value="CYTOCHROME P450 FAMILY 4"/>
    <property type="match status" value="1"/>
</dbReference>
<organism evidence="9 10">
    <name type="scientific">Streptomyces atratus</name>
    <dbReference type="NCBI Taxonomy" id="1893"/>
    <lineage>
        <taxon>Bacteria</taxon>
        <taxon>Bacillati</taxon>
        <taxon>Actinomycetota</taxon>
        <taxon>Actinomycetes</taxon>
        <taxon>Kitasatosporales</taxon>
        <taxon>Streptomycetaceae</taxon>
        <taxon>Streptomyces</taxon>
    </lineage>
</organism>